<dbReference type="InterPro" id="IPR018841">
    <property type="entry name" value="DUF2442"/>
</dbReference>
<gene>
    <name evidence="2" type="ORF">GV832_15460</name>
</gene>
<comment type="caution">
    <text evidence="2">The sequence shown here is derived from an EMBL/GenBank/DDBJ whole genome shotgun (WGS) entry which is preliminary data.</text>
</comment>
<sequence>MADLTDAEINAALERGRALRLSEPRATSARYDQNSGRVIVDLTNGCTFAFPPRMAQGLESATDDELAAVEILGAGYGLHWDALDVDLSVPGLLAGLFGTKAYMARRAGQVSSPAKAAAARANGARGGRPRKQG</sequence>
<accession>A0AAE4YFK7</accession>
<name>A0AAE4YFK7_9RHOB</name>
<evidence type="ECO:0000313" key="2">
    <source>
        <dbReference type="EMBL" id="NBZ88990.1"/>
    </source>
</evidence>
<feature type="compositionally biased region" description="Low complexity" evidence="1">
    <location>
        <begin position="114"/>
        <end position="123"/>
    </location>
</feature>
<evidence type="ECO:0000256" key="1">
    <source>
        <dbReference type="SAM" id="MobiDB-lite"/>
    </source>
</evidence>
<protein>
    <submittedName>
        <fullName evidence="2">DUF2442 domain-containing protein</fullName>
    </submittedName>
</protein>
<dbReference type="EMBL" id="JAABNR010000016">
    <property type="protein sequence ID" value="NBZ88990.1"/>
    <property type="molecule type" value="Genomic_DNA"/>
</dbReference>
<organism evidence="2 3">
    <name type="scientific">Stagnihabitans tardus</name>
    <dbReference type="NCBI Taxonomy" id="2699202"/>
    <lineage>
        <taxon>Bacteria</taxon>
        <taxon>Pseudomonadati</taxon>
        <taxon>Pseudomonadota</taxon>
        <taxon>Alphaproteobacteria</taxon>
        <taxon>Rhodobacterales</taxon>
        <taxon>Paracoccaceae</taxon>
        <taxon>Stagnihabitans</taxon>
    </lineage>
</organism>
<dbReference type="Gene3D" id="3.30.2020.40">
    <property type="entry name" value="Uncharacterised protein PF10387, DUF2442"/>
    <property type="match status" value="1"/>
</dbReference>
<dbReference type="AlphaFoldDB" id="A0AAE4YFK7"/>
<proteinExistence type="predicted"/>
<dbReference type="RefSeq" id="WP_168775806.1">
    <property type="nucleotide sequence ID" value="NZ_JAABNR010000016.1"/>
</dbReference>
<dbReference type="Proteomes" id="UP001193501">
    <property type="component" value="Unassembled WGS sequence"/>
</dbReference>
<keyword evidence="3" id="KW-1185">Reference proteome</keyword>
<reference evidence="2" key="1">
    <citation type="submission" date="2020-01" db="EMBL/GenBank/DDBJ databases">
        <authorList>
            <person name="Chen W.-M."/>
        </authorList>
    </citation>
    <scope>NUCLEOTIDE SEQUENCE</scope>
    <source>
        <strain evidence="2">CYK-10</strain>
    </source>
</reference>
<feature type="region of interest" description="Disordered" evidence="1">
    <location>
        <begin position="108"/>
        <end position="133"/>
    </location>
</feature>
<dbReference type="Pfam" id="PF10387">
    <property type="entry name" value="DUF2442"/>
    <property type="match status" value="1"/>
</dbReference>
<evidence type="ECO:0000313" key="3">
    <source>
        <dbReference type="Proteomes" id="UP001193501"/>
    </source>
</evidence>